<protein>
    <submittedName>
        <fullName evidence="5">Dipeptidyl aminopeptidase/acylaminoacyl peptidase</fullName>
    </submittedName>
</protein>
<dbReference type="PANTHER" id="PTHR42776">
    <property type="entry name" value="SERINE PEPTIDASE S9 FAMILY MEMBER"/>
    <property type="match status" value="1"/>
</dbReference>
<proteinExistence type="predicted"/>
<dbReference type="Pfam" id="PF07676">
    <property type="entry name" value="PD40"/>
    <property type="match status" value="3"/>
</dbReference>
<dbReference type="InterPro" id="IPR029058">
    <property type="entry name" value="AB_hydrolase_fold"/>
</dbReference>
<dbReference type="Gene3D" id="3.40.50.1820">
    <property type="entry name" value="alpha/beta hydrolase"/>
    <property type="match status" value="1"/>
</dbReference>
<evidence type="ECO:0000256" key="1">
    <source>
        <dbReference type="ARBA" id="ARBA00022801"/>
    </source>
</evidence>
<feature type="signal peptide" evidence="3">
    <location>
        <begin position="1"/>
        <end position="24"/>
    </location>
</feature>
<dbReference type="NCBIfam" id="NF033523">
    <property type="entry name" value="lasso_peptidase"/>
    <property type="match status" value="1"/>
</dbReference>
<keyword evidence="6" id="KW-1185">Reference proteome</keyword>
<dbReference type="InterPro" id="IPR011042">
    <property type="entry name" value="6-blade_b-propeller_TolB-like"/>
</dbReference>
<evidence type="ECO:0000256" key="3">
    <source>
        <dbReference type="SAM" id="SignalP"/>
    </source>
</evidence>
<dbReference type="GO" id="GO:0004177">
    <property type="term" value="F:aminopeptidase activity"/>
    <property type="evidence" value="ECO:0007669"/>
    <property type="project" value="UniProtKB-KW"/>
</dbReference>
<dbReference type="Gene3D" id="2.120.10.30">
    <property type="entry name" value="TolB, C-terminal domain"/>
    <property type="match status" value="1"/>
</dbReference>
<keyword evidence="2" id="KW-0720">Serine protease</keyword>
<keyword evidence="5" id="KW-0031">Aminopeptidase</keyword>
<dbReference type="InterPro" id="IPR011659">
    <property type="entry name" value="WD40"/>
</dbReference>
<feature type="domain" description="Peptidase S9 prolyl oligopeptidase catalytic" evidence="4">
    <location>
        <begin position="515"/>
        <end position="676"/>
    </location>
</feature>
<dbReference type="Pfam" id="PF00326">
    <property type="entry name" value="Peptidase_S9"/>
    <property type="match status" value="1"/>
</dbReference>
<evidence type="ECO:0000313" key="5">
    <source>
        <dbReference type="EMBL" id="MBB5986625.1"/>
    </source>
</evidence>
<keyword evidence="3" id="KW-0732">Signal</keyword>
<reference evidence="5 6" key="1">
    <citation type="submission" date="2020-08" db="EMBL/GenBank/DDBJ databases">
        <title>Exploring microbial biodiversity for novel pathways involved in the catabolism of aromatic compounds derived from lignin.</title>
        <authorList>
            <person name="Elkins J."/>
        </authorList>
    </citation>
    <scope>NUCLEOTIDE SEQUENCE [LARGE SCALE GENOMIC DNA]</scope>
    <source>
        <strain evidence="5 6">B1D3A</strain>
    </source>
</reference>
<sequence>MVSAMRMLLAGLVLLALLPGRALADTATPCGDIVPQAEGPFPVRPVTPDDLVRLRDIGPVDASSLDARLFTLSPDGRSVAFQLRRADPVRNGYCLAMVVLDLRKGAHPRIIDSGGEFIRIHFDFRDKADFPTGIARPITPRWSPDGRWIAYLKREHGLTQVWRANVDGSGSMPLTHSASDVEDFRFAPDGHTLVFSSRPALDAARRAIDREGLSGFHYDDRYAPMASDRPFPTAPLPREVVAQELGTGTIRPATAIETALLPGSPVTEVAWTETRGRDGRKAWLAIPSATFWAWRGRLMAEDRNGKAVTCAALVCADARRPWWTHNGRVRFFHQEGWADGSVAIYEWTPGVGAPRRLYVTEDVLADCQPDGDTLLCLREASLTPRRLERLDPATGRRTVIFDPNPGFARLQKGQVERLHLRNAFGLPSIADLVLPVGYRSGTRYPLVVVQYETRGFLRGGTGDDYPIQAFAGRGYAVLSVSRPAFTGSESGKADVVKLERGNLADFSNRKSALSSIEAGVRLATERGIADPGRVGLTGMSDGATVAAYALLHSRTFAAIAMSSCCFDTTFPTRVGPVAARHFYAVGYPKMTDEARGAFWDQISLSRNARKIRTPILLQVADDEFMSALESYTALREVNTPIDLFMFPGEHHVKWQPVHRLAMYRRSLDWFDFWLKGEKSAEPDRQEDIRHWEALRDAPPAVK</sequence>
<dbReference type="RefSeq" id="WP_184154345.1">
    <property type="nucleotide sequence ID" value="NZ_JACHKA010000001.1"/>
</dbReference>
<dbReference type="InterPro" id="IPR053536">
    <property type="entry name" value="Lasso_peptide_isopeptidase"/>
</dbReference>
<keyword evidence="1" id="KW-0378">Hydrolase</keyword>
<evidence type="ECO:0000313" key="6">
    <source>
        <dbReference type="Proteomes" id="UP001138540"/>
    </source>
</evidence>
<evidence type="ECO:0000259" key="4">
    <source>
        <dbReference type="Pfam" id="PF00326"/>
    </source>
</evidence>
<dbReference type="PANTHER" id="PTHR42776:SF27">
    <property type="entry name" value="DIPEPTIDYL PEPTIDASE FAMILY MEMBER 6"/>
    <property type="match status" value="1"/>
</dbReference>
<name>A0ABR6NH62_9SPHN</name>
<organism evidence="5 6">
    <name type="scientific">Sphingobium lignivorans</name>
    <dbReference type="NCBI Taxonomy" id="2735886"/>
    <lineage>
        <taxon>Bacteria</taxon>
        <taxon>Pseudomonadati</taxon>
        <taxon>Pseudomonadota</taxon>
        <taxon>Alphaproteobacteria</taxon>
        <taxon>Sphingomonadales</taxon>
        <taxon>Sphingomonadaceae</taxon>
        <taxon>Sphingobium</taxon>
    </lineage>
</organism>
<dbReference type="SUPFAM" id="SSF53474">
    <property type="entry name" value="alpha/beta-Hydrolases"/>
    <property type="match status" value="1"/>
</dbReference>
<gene>
    <name evidence="5" type="ORF">HNP60_002599</name>
</gene>
<dbReference type="EMBL" id="JACHKA010000001">
    <property type="protein sequence ID" value="MBB5986625.1"/>
    <property type="molecule type" value="Genomic_DNA"/>
</dbReference>
<dbReference type="Proteomes" id="UP001138540">
    <property type="component" value="Unassembled WGS sequence"/>
</dbReference>
<comment type="caution">
    <text evidence="5">The sequence shown here is derived from an EMBL/GenBank/DDBJ whole genome shotgun (WGS) entry which is preliminary data.</text>
</comment>
<dbReference type="SUPFAM" id="SSF82171">
    <property type="entry name" value="DPP6 N-terminal domain-like"/>
    <property type="match status" value="1"/>
</dbReference>
<feature type="chain" id="PRO_5046108722" evidence="3">
    <location>
        <begin position="25"/>
        <end position="702"/>
    </location>
</feature>
<dbReference type="InterPro" id="IPR001375">
    <property type="entry name" value="Peptidase_S9_cat"/>
</dbReference>
<keyword evidence="5" id="KW-0645">Protease</keyword>
<accession>A0ABR6NH62</accession>
<evidence type="ECO:0000256" key="2">
    <source>
        <dbReference type="ARBA" id="ARBA00022825"/>
    </source>
</evidence>